<keyword evidence="6" id="KW-1185">Reference proteome</keyword>
<dbReference type="InterPro" id="IPR008266">
    <property type="entry name" value="Tyr_kinase_AS"/>
</dbReference>
<feature type="compositionally biased region" description="Low complexity" evidence="2">
    <location>
        <begin position="1547"/>
        <end position="1557"/>
    </location>
</feature>
<reference evidence="5" key="1">
    <citation type="journal article" date="2020" name="bioRxiv">
        <title>Comparative genomics of Chlamydomonas.</title>
        <authorList>
            <person name="Craig R.J."/>
            <person name="Hasan A.R."/>
            <person name="Ness R.W."/>
            <person name="Keightley P.D."/>
        </authorList>
    </citation>
    <scope>NUCLEOTIDE SEQUENCE</scope>
    <source>
        <strain evidence="5">SAG 7.73</strain>
    </source>
</reference>
<feature type="region of interest" description="Disordered" evidence="2">
    <location>
        <begin position="702"/>
        <end position="721"/>
    </location>
</feature>
<feature type="region of interest" description="Disordered" evidence="2">
    <location>
        <begin position="2475"/>
        <end position="2568"/>
    </location>
</feature>
<feature type="compositionally biased region" description="Low complexity" evidence="2">
    <location>
        <begin position="3293"/>
        <end position="3308"/>
    </location>
</feature>
<gene>
    <name evidence="5" type="ORF">HXX76_006242</name>
</gene>
<dbReference type="InterPro" id="IPR017441">
    <property type="entry name" value="Protein_kinase_ATP_BS"/>
</dbReference>
<evidence type="ECO:0000259" key="4">
    <source>
        <dbReference type="PROSITE" id="PS50011"/>
    </source>
</evidence>
<feature type="compositionally biased region" description="Pro residues" evidence="2">
    <location>
        <begin position="2480"/>
        <end position="2503"/>
    </location>
</feature>
<keyword evidence="3" id="KW-1133">Transmembrane helix</keyword>
<feature type="region of interest" description="Disordered" evidence="2">
    <location>
        <begin position="2968"/>
        <end position="3012"/>
    </location>
</feature>
<feature type="compositionally biased region" description="Basic and acidic residues" evidence="2">
    <location>
        <begin position="1177"/>
        <end position="1190"/>
    </location>
</feature>
<organism evidence="5 6">
    <name type="scientific">Chlamydomonas incerta</name>
    <dbReference type="NCBI Taxonomy" id="51695"/>
    <lineage>
        <taxon>Eukaryota</taxon>
        <taxon>Viridiplantae</taxon>
        <taxon>Chlorophyta</taxon>
        <taxon>core chlorophytes</taxon>
        <taxon>Chlorophyceae</taxon>
        <taxon>CS clade</taxon>
        <taxon>Chlamydomonadales</taxon>
        <taxon>Chlamydomonadaceae</taxon>
        <taxon>Chlamydomonas</taxon>
    </lineage>
</organism>
<sequence length="3506" mass="355837">MVALRHFFPAEIDAVLAAQRGSEPVQVHWLQEDGTLKPYELALSYKKAGTGRFARLMGLSRFINDTGLQQGGYVRLAWGPEPAVVTGAAMGGAPQRQQNRRRMVVIELLDQPPAAGVSLADLPAGENSPVGGIRLPAGVMTTVVEMPLEVAAGRTLLVVGAGPASGLDLSAFAVPAFQLLENARLEFHNLTLLLPAPPAEGVVAAGDAAGPGAAGSVLSHVIVTAAAGAAAGGLSDPGGSADGDDAAAASRVRVQLRGVTLVTATCTDLATYRSSLCRSPDTWRQWAARGVEPSILQGVVRHGGGGSGGARPGALMALGLWNGTSAASTSSGTGALDAGAQPAVPALAQLLDSTVTCDAGVSSAGSGGSAPFVPSGPSGPWDCIAVTVSDSAGLAALPGLWAGAASSGAKMFVTLGAGEALRVDAAGWRTLQVAPTCAVFILGRGRDASTLDLAGLQRKQLADVGSDTWSQGRWAMYDMTLTGLSYPARVVLHPDLFAAWVHAVGVSGLLAPSQKVDSTFGRIAPQEPIVVLGSVRLLVPEAEARWWRNAATAAAVGGAAGGTTDLVGGRWWPTLSVSVPASGAAESPPLPPAGGGLGASAVWAVGPLAWGWLGLWSFRDCWVAPQSDTAAVAAVAAGASAAGAGATTSTTTWPLADSLGPDVASQMPLARLGLTSDPWVPFDVSVYASVMAQCSAAAVAAGTSSAGPSPPPPASPDEILMMPPSDPEALLRASGGNALINGRLRRRTGLGVNLLPVDTVQVMYGVTLEQRVEPEVWLGGRQGGSSGLRCVLLPPPAAQSAPGPATWDMMDLADRIRIRVGPARSDSDGPSLQIQGFTLYNLSPHAQPQPPEPPQPPQPPSPPEPPSPPSTPPSLPLPSLTDPSDPFHGLSLALPFFHFDRFSTLLYAEPPYQSSASGPGTPPRRLPPLALVNCSLVVPPPELELLRLLLQEAGRLPAAGPGTQEQQAEVAAASATAISFRRISFLGWSGRDVVVTSQLPDDAPTGLIRSPAELDRPLFSALLEVPCSPPPPEPPSPAPRPPAPPSPATPPSVSGGVGVSADVAPGASPLPAVDRAGLPPGGDAAVAGGLGGTSAAASPTDGAPGSSNAAPVATIEASDSSANGVYGSSSTTSSSSGEQQAWVVPISATLAAVGGVLLLLVVPMAVVLARRRRSRAQRHEQQHELPHKEALANAPATSNPAQQLYPGRLSSDATAPRNASSNHRRCSGGDSVIAHSRKVGSSGTLDPSSDKPRKLVLSRSCRVTDTAALESPVTPGASMAATSLRDGGGIARAVRKVKAAMAAGEPDEELCLECVIGRGSSGVVSLGTWRGLPVAVKTLVVHEALLGEEGRRRQRAVLEAAILSTLCHPNVVQTYAFDVRRLGELPGVSGGQGSVVSPAVDAVAEADGQRQQLGVVAQGPAEADSVYQLLLIQAYCEGGSLREGIESSQLYMGLAPDSLPGVVLALCLALDVAAGMAHVHARGIVHGDLCSSNVLLAARPTAEPQQQAASSSSEGSSREHGSGGAAAEQIQAMEADSPVGRAEGGEEAQAASAEAAAHWTTRGFQHPPVVAKVADFGLSKRMGEGQTHASNCWQGTPYYTAPEVATEGRLSKAADVYGFGVVLVELLTGRTAPALLSLAGYAGGPPARAAGSWSDAAALVSSLSHLAALAPGRPGSDQLVALVTSCLSPSPQSRPTFAQVLQSLATILVNVAASPALKVAVSLWILMFNLASAASVSLADLLAGGNPAVGGIRLPAGMMTTVVEMPLEVAAGRTLLVVGAGPASGLDLRAFAVPAFQLLENARLEFHNLTLLLPAPPAEGVVADGDVPGPDAAGDAAGPGAAGSVLSHVIVTAAAGAAAGGLSDPGGSADGDDAATASRVRVQLRGVTLVTATCTDLVTYRSSLCRSPDTWRQWAARGVEPSILQGVVRHGGGGSGGAGQGALVALGLWNGTSTASTSSGAGALDAGAQPAVPALAQLLDSTVTCDAGVSSAGSGGSAPFVPSGPSGPWDCIAVTVSDSAGLAALPGLWAGAASSGAKMFVTLWAGETLRVDAAGWRTLQVAPTCAVFILGRGRDASTLDLAGLQRRQLADVGSNARSQGRWAMYDMTLTGLSYPARVVSHPGLFAAWVHAVGVSGILAPTQAVSVWFGRLAVLEDMVRLESVRLLVPEAEARWWRNAAPASAGGAGRDLVGGRWSALSAAAAVDTAAARDASAGGLASPPPPPAGGGLGASEVWEVGPLAWGWLDLWSFRGCWVAPQPDTAAVAAGATAAGATAAASAAGAGATASTTTWPLADSLGADVASQLSLDRLGVMTDAWDPFAASVYKNVMSRCAAVGAVGAAGGAESDEVLITMPPADPEALLKARGGNALINGRLRRRTGLGVNLLPLDSIRSGVIYGMTFEQMVKPEVWLGGRQGGGSGLRCVLLPPPAAQSAPGPATWDMMDLADRIRIRVGPAGSDSDGPSLQIQGFTLYNLSPYAQPQPPEPPQPPQPPSPPEVPPSAAPPLDQQIEGGGCSWCFVRPPSAPEQPPQPPSPPEPPSPPPEPPRPPPPPSPRPPPPSPPDPSDPFHGLSLALPFFRFDRFSPLLYAELPFHSSPSDPRTPPRRLPPLALVNCSLVVPPPELELLRLLLQEAGRLPAAGPGTEGQQDGPAALAAGSRRRGRRALANGPVRGLQQLQAGTNTTTIQAAVGNDGGDWPWAQPVWPSGVPPASGPDVPLPSQLLACPRSLLLSYAAVTEVAAASATAISFRRISFLGWSGRDVVVTSQLPDEAPTNLIRLPAELNRPLFSALLELSCSPPPPEPPSPAPPPEPRSPALPPPSVSGGVGVSADVAPGASPLPAVGRAGLPPAGAAVAEGPGGTSAAAAAGRADVNTSGSGAAAPSTLEAFHAAASGTAGAPSSSLGQQPAWVVPVAATLAAVGGVLLLVVVPLAMVLARRRRNRAQQPHQHDAAQKEAPVMKAAADNAAMQHPYPGCSSGGHNGSSSSAARRSSDASQQAGGTTAPPPHQPLWHSLDTSRLFRTAQQSVIARSREVGSSGSLDPSCDKPWKLVLSQSCRVMDTAAVESPVTPGASTAATSLRDGGGIARAVRKVKAAMAAGEPDEELCLLCIIGRGSFGVVSLGTWRGLPVAVKTLVVHEALLGKEGRRRQRAVLEAAISSTLCHPNVVQTYAFDVRRLGELPAVSGGQGSVVSPAVDEAEGGREKGQRPEQGPAEADSVYQLLLIQAYCEGGSLREGIESSQLYMGLAPDSLPCVVLGLCLALDVAAGMAHVHARGIVHGDLCSSNVMLAARPAAEPQQQAASSSSQGSSREHGSEGAAAEQSLATEASSVGGTDNEEVHAASAEAAARWTTRRLQRPPVVARVADFGLSKRMGEGQTHASNCWQGTPYYTAPEVATAGRLSKAADVYGFGVVLVELLTGRTAPALLSLAGYAGGPRARAAGSWSDAAALVSSLSHLAALARGSPGSDQLVALVTSCLSPSPQSRPTFAQVLQRLAVSLVDYAQDVL</sequence>
<dbReference type="PANTHER" id="PTHR44329:SF214">
    <property type="entry name" value="PROTEIN KINASE DOMAIN-CONTAINING PROTEIN"/>
    <property type="match status" value="1"/>
</dbReference>
<feature type="region of interest" description="Disordered" evidence="2">
    <location>
        <begin position="3186"/>
        <end position="3212"/>
    </location>
</feature>
<dbReference type="EMBL" id="JAEHOC010000012">
    <property type="protein sequence ID" value="KAG2436718.1"/>
    <property type="molecule type" value="Genomic_DNA"/>
</dbReference>
<name>A0A835T0S3_CHLIN</name>
<feature type="compositionally biased region" description="Low complexity" evidence="2">
    <location>
        <begin position="2982"/>
        <end position="2999"/>
    </location>
</feature>
<feature type="compositionally biased region" description="Polar residues" evidence="2">
    <location>
        <begin position="1211"/>
        <end position="1221"/>
    </location>
</feature>
<feature type="compositionally biased region" description="Pro residues" evidence="2">
    <location>
        <begin position="847"/>
        <end position="876"/>
    </location>
</feature>
<dbReference type="Proteomes" id="UP000650467">
    <property type="component" value="Unassembled WGS sequence"/>
</dbReference>
<dbReference type="PROSITE" id="PS50011">
    <property type="entry name" value="PROTEIN_KINASE_DOM"/>
    <property type="match status" value="2"/>
</dbReference>
<feature type="compositionally biased region" description="Pro residues" evidence="2">
    <location>
        <begin position="1027"/>
        <end position="1050"/>
    </location>
</feature>
<feature type="region of interest" description="Disordered" evidence="2">
    <location>
        <begin position="3293"/>
        <end position="3344"/>
    </location>
</feature>
<keyword evidence="1" id="KW-0067">ATP-binding</keyword>
<feature type="compositionally biased region" description="Pro residues" evidence="2">
    <location>
        <begin position="2797"/>
        <end position="2821"/>
    </location>
</feature>
<keyword evidence="1" id="KW-0547">Nucleotide-binding</keyword>
<dbReference type="OrthoDB" id="4062651at2759"/>
<dbReference type="Gene3D" id="1.10.510.10">
    <property type="entry name" value="Transferase(Phosphotransferase) domain 1"/>
    <property type="match status" value="4"/>
</dbReference>
<feature type="region of interest" description="Disordered" evidence="2">
    <location>
        <begin position="1024"/>
        <end position="1110"/>
    </location>
</feature>
<feature type="region of interest" description="Disordered" evidence="2">
    <location>
        <begin position="2794"/>
        <end position="2830"/>
    </location>
</feature>
<feature type="compositionally biased region" description="Low complexity" evidence="2">
    <location>
        <begin position="1051"/>
        <end position="1067"/>
    </location>
</feature>
<feature type="compositionally biased region" description="Polar residues" evidence="2">
    <location>
        <begin position="3322"/>
        <end position="3332"/>
    </location>
</feature>
<proteinExistence type="predicted"/>
<evidence type="ECO:0000313" key="5">
    <source>
        <dbReference type="EMBL" id="KAG2436718.1"/>
    </source>
</evidence>
<dbReference type="InterPro" id="IPR011009">
    <property type="entry name" value="Kinase-like_dom_sf"/>
</dbReference>
<dbReference type="Gene3D" id="3.30.200.20">
    <property type="entry name" value="Phosphorylase Kinase, domain 1"/>
    <property type="match status" value="2"/>
</dbReference>
<keyword evidence="3" id="KW-0472">Membrane</keyword>
<protein>
    <recommendedName>
        <fullName evidence="4">Protein kinase domain-containing protein</fullName>
    </recommendedName>
</protein>
<feature type="binding site" evidence="1">
    <location>
        <position position="1337"/>
    </location>
    <ligand>
        <name>ATP</name>
        <dbReference type="ChEBI" id="CHEBI:30616"/>
    </ligand>
</feature>
<dbReference type="PROSITE" id="PS00107">
    <property type="entry name" value="PROTEIN_KINASE_ATP"/>
    <property type="match status" value="2"/>
</dbReference>
<feature type="binding site" evidence="1">
    <location>
        <position position="3132"/>
    </location>
    <ligand>
        <name>ATP</name>
        <dbReference type="ChEBI" id="CHEBI:30616"/>
    </ligand>
</feature>
<feature type="domain" description="Protein kinase" evidence="4">
    <location>
        <begin position="3105"/>
        <end position="3496"/>
    </location>
</feature>
<dbReference type="SUPFAM" id="SSF56112">
    <property type="entry name" value="Protein kinase-like (PK-like)"/>
    <property type="match status" value="2"/>
</dbReference>
<feature type="transmembrane region" description="Helical" evidence="3">
    <location>
        <begin position="2909"/>
        <end position="2936"/>
    </location>
</feature>
<feature type="compositionally biased region" description="Pro residues" evidence="2">
    <location>
        <begin position="2523"/>
        <end position="2565"/>
    </location>
</feature>
<feature type="region of interest" description="Disordered" evidence="2">
    <location>
        <begin position="2639"/>
        <end position="2661"/>
    </location>
</feature>
<evidence type="ECO:0000256" key="2">
    <source>
        <dbReference type="SAM" id="MobiDB-lite"/>
    </source>
</evidence>
<feature type="region of interest" description="Disordered" evidence="2">
    <location>
        <begin position="842"/>
        <end position="883"/>
    </location>
</feature>
<evidence type="ECO:0000256" key="1">
    <source>
        <dbReference type="PROSITE-ProRule" id="PRU10141"/>
    </source>
</evidence>
<dbReference type="PROSITE" id="PS00109">
    <property type="entry name" value="PROTEIN_KINASE_TYR"/>
    <property type="match status" value="2"/>
</dbReference>
<feature type="compositionally biased region" description="Low complexity" evidence="2">
    <location>
        <begin position="1076"/>
        <end position="1097"/>
    </location>
</feature>
<dbReference type="InterPro" id="IPR051681">
    <property type="entry name" value="Ser/Thr_Kinases-Pseudokinases"/>
</dbReference>
<feature type="region of interest" description="Disordered" evidence="2">
    <location>
        <begin position="1501"/>
        <end position="1558"/>
    </location>
</feature>
<dbReference type="GO" id="GO:0004674">
    <property type="term" value="F:protein serine/threonine kinase activity"/>
    <property type="evidence" value="ECO:0007669"/>
    <property type="project" value="TreeGrafter"/>
</dbReference>
<comment type="caution">
    <text evidence="5">The sequence shown here is derived from an EMBL/GenBank/DDBJ whole genome shotgun (WGS) entry which is preliminary data.</text>
</comment>
<dbReference type="PANTHER" id="PTHR44329">
    <property type="entry name" value="SERINE/THREONINE-PROTEIN KINASE TNNI3K-RELATED"/>
    <property type="match status" value="1"/>
</dbReference>
<feature type="domain" description="Protein kinase" evidence="4">
    <location>
        <begin position="1310"/>
        <end position="1708"/>
    </location>
</feature>
<dbReference type="GO" id="GO:0005524">
    <property type="term" value="F:ATP binding"/>
    <property type="evidence" value="ECO:0007669"/>
    <property type="project" value="UniProtKB-UniRule"/>
</dbReference>
<evidence type="ECO:0000256" key="3">
    <source>
        <dbReference type="SAM" id="Phobius"/>
    </source>
</evidence>
<dbReference type="InterPro" id="IPR000719">
    <property type="entry name" value="Prot_kinase_dom"/>
</dbReference>
<dbReference type="Pfam" id="PF00069">
    <property type="entry name" value="Pkinase"/>
    <property type="match status" value="4"/>
</dbReference>
<feature type="region of interest" description="Disordered" evidence="2">
    <location>
        <begin position="1177"/>
        <end position="1254"/>
    </location>
</feature>
<keyword evidence="3" id="KW-0812">Transmembrane</keyword>
<evidence type="ECO:0000313" key="6">
    <source>
        <dbReference type="Proteomes" id="UP000650467"/>
    </source>
</evidence>
<feature type="compositionally biased region" description="Low complexity" evidence="2">
    <location>
        <begin position="1502"/>
        <end position="1515"/>
    </location>
</feature>
<accession>A0A835T0S3</accession>